<keyword evidence="2" id="KW-1185">Reference proteome</keyword>
<protein>
    <submittedName>
        <fullName evidence="1">Uncharacterized protein</fullName>
    </submittedName>
</protein>
<organism evidence="1 2">
    <name type="scientific">Liparis tanakae</name>
    <name type="common">Tanaka's snailfish</name>
    <dbReference type="NCBI Taxonomy" id="230148"/>
    <lineage>
        <taxon>Eukaryota</taxon>
        <taxon>Metazoa</taxon>
        <taxon>Chordata</taxon>
        <taxon>Craniata</taxon>
        <taxon>Vertebrata</taxon>
        <taxon>Euteleostomi</taxon>
        <taxon>Actinopterygii</taxon>
        <taxon>Neopterygii</taxon>
        <taxon>Teleostei</taxon>
        <taxon>Neoteleostei</taxon>
        <taxon>Acanthomorphata</taxon>
        <taxon>Eupercaria</taxon>
        <taxon>Perciformes</taxon>
        <taxon>Cottioidei</taxon>
        <taxon>Cottales</taxon>
        <taxon>Liparidae</taxon>
        <taxon>Liparis</taxon>
    </lineage>
</organism>
<dbReference type="EMBL" id="SRLO01000181">
    <property type="protein sequence ID" value="TNN69026.1"/>
    <property type="molecule type" value="Genomic_DNA"/>
</dbReference>
<gene>
    <name evidence="1" type="ORF">EYF80_020729</name>
</gene>
<dbReference type="AlphaFoldDB" id="A0A4Z2HT44"/>
<sequence>MSPDWEVSGCGVSCLATAKKGALLQRQEEVVRGWREVGRTGGGGKQGQRLSPAALLPVAAVVPACLRCLCRPTQPTHCGDEKWH</sequence>
<evidence type="ECO:0000313" key="2">
    <source>
        <dbReference type="Proteomes" id="UP000314294"/>
    </source>
</evidence>
<accession>A0A4Z2HT44</accession>
<name>A0A4Z2HT44_9TELE</name>
<reference evidence="1 2" key="1">
    <citation type="submission" date="2019-03" db="EMBL/GenBank/DDBJ databases">
        <title>First draft genome of Liparis tanakae, snailfish: a comprehensive survey of snailfish specific genes.</title>
        <authorList>
            <person name="Kim W."/>
            <person name="Song I."/>
            <person name="Jeong J.-H."/>
            <person name="Kim D."/>
            <person name="Kim S."/>
            <person name="Ryu S."/>
            <person name="Song J.Y."/>
            <person name="Lee S.K."/>
        </authorList>
    </citation>
    <scope>NUCLEOTIDE SEQUENCE [LARGE SCALE GENOMIC DNA]</scope>
    <source>
        <tissue evidence="1">Muscle</tissue>
    </source>
</reference>
<evidence type="ECO:0000313" key="1">
    <source>
        <dbReference type="EMBL" id="TNN69026.1"/>
    </source>
</evidence>
<comment type="caution">
    <text evidence="1">The sequence shown here is derived from an EMBL/GenBank/DDBJ whole genome shotgun (WGS) entry which is preliminary data.</text>
</comment>
<proteinExistence type="predicted"/>
<dbReference type="Proteomes" id="UP000314294">
    <property type="component" value="Unassembled WGS sequence"/>
</dbReference>